<dbReference type="AlphaFoldDB" id="A0A3E3IE81"/>
<comment type="caution">
    <text evidence="10">The sequence shown here is derived from an EMBL/GenBank/DDBJ whole genome shotgun (WGS) entry which is preliminary data.</text>
</comment>
<dbReference type="GeneID" id="97986902"/>
<keyword evidence="4 7" id="KW-0812">Transmembrane</keyword>
<dbReference type="OrthoDB" id="157184at2"/>
<dbReference type="EMBL" id="QVLU01000036">
    <property type="protein sequence ID" value="RGE65378.1"/>
    <property type="molecule type" value="Genomic_DNA"/>
</dbReference>
<feature type="transmembrane region" description="Helical" evidence="7">
    <location>
        <begin position="73"/>
        <end position="98"/>
    </location>
</feature>
<dbReference type="Pfam" id="PF00528">
    <property type="entry name" value="BPD_transp_1"/>
    <property type="match status" value="1"/>
</dbReference>
<feature type="domain" description="ABC transmembrane type-1" evidence="8">
    <location>
        <begin position="74"/>
        <end position="271"/>
    </location>
</feature>
<evidence type="ECO:0000313" key="11">
    <source>
        <dbReference type="Proteomes" id="UP000260812"/>
    </source>
</evidence>
<comment type="similarity">
    <text evidence="7">Belongs to the binding-protein-dependent transport system permease family.</text>
</comment>
<name>A0A3E3IE81_9FIRM</name>
<keyword evidence="11" id="KW-1185">Reference proteome</keyword>
<dbReference type="InterPro" id="IPR000515">
    <property type="entry name" value="MetI-like"/>
</dbReference>
<evidence type="ECO:0000313" key="10">
    <source>
        <dbReference type="EMBL" id="RGE65378.1"/>
    </source>
</evidence>
<sequence length="294" mass="32919">MKGKINEDKVVNVIVYILLAFIGIVTLYPFYYTIICSFNDGLDLMKGGVYLWPRKFTLSNYELFIGDEGWRHAFFISVARTVVGTVLCTGFTSMFSYALSRNNLMFKKGYRFLVIFTMYFSGGLIPYYVLLRSLGLLNTFWVYVVPGMVNTFFVMTGINFFASIPESMIEAAKIDGAREIKVLTKIVLPVSKPFLATLALFAAVGQWNSWLDSAYYVRDASLQTLSFKMMTTINQTLATAANADVAGQMSQANTATSFTVQATAMAVSMIPIMCVYPFLQKYFVQGMMIGAVKE</sequence>
<evidence type="ECO:0000256" key="6">
    <source>
        <dbReference type="ARBA" id="ARBA00023136"/>
    </source>
</evidence>
<evidence type="ECO:0000256" key="2">
    <source>
        <dbReference type="ARBA" id="ARBA00022448"/>
    </source>
</evidence>
<feature type="transmembrane region" description="Helical" evidence="7">
    <location>
        <begin position="12"/>
        <end position="35"/>
    </location>
</feature>
<keyword evidence="3" id="KW-1003">Cell membrane</keyword>
<dbReference type="EMBL" id="QVLV01000004">
    <property type="protein sequence ID" value="RGE62604.1"/>
    <property type="molecule type" value="Genomic_DNA"/>
</dbReference>
<dbReference type="Proteomes" id="UP000261166">
    <property type="component" value="Unassembled WGS sequence"/>
</dbReference>
<keyword evidence="6 7" id="KW-0472">Membrane</keyword>
<evidence type="ECO:0000256" key="7">
    <source>
        <dbReference type="RuleBase" id="RU363032"/>
    </source>
</evidence>
<dbReference type="PANTHER" id="PTHR43744">
    <property type="entry name" value="ABC TRANSPORTER PERMEASE PROTEIN MG189-RELATED-RELATED"/>
    <property type="match status" value="1"/>
</dbReference>
<protein>
    <submittedName>
        <fullName evidence="10">Carbohydrate ABC transporter permease</fullName>
    </submittedName>
</protein>
<reference evidence="10 12" key="1">
    <citation type="submission" date="2018-08" db="EMBL/GenBank/DDBJ databases">
        <title>A genome reference for cultivated species of the human gut microbiota.</title>
        <authorList>
            <person name="Zou Y."/>
            <person name="Xue W."/>
            <person name="Luo G."/>
        </authorList>
    </citation>
    <scope>NUCLEOTIDE SEQUENCE [LARGE SCALE GENOMIC DNA]</scope>
    <source>
        <strain evidence="10 12">AF26-4BH</strain>
        <strain evidence="9">TF05-5AC</strain>
    </source>
</reference>
<evidence type="ECO:0000259" key="8">
    <source>
        <dbReference type="PROSITE" id="PS50928"/>
    </source>
</evidence>
<dbReference type="Gene3D" id="1.10.3720.10">
    <property type="entry name" value="MetI-like"/>
    <property type="match status" value="1"/>
</dbReference>
<gene>
    <name evidence="10" type="ORF">DWY69_26305</name>
    <name evidence="9" type="ORF">DXC51_08425</name>
</gene>
<evidence type="ECO:0000256" key="4">
    <source>
        <dbReference type="ARBA" id="ARBA00022692"/>
    </source>
</evidence>
<evidence type="ECO:0000313" key="9">
    <source>
        <dbReference type="EMBL" id="RGE62604.1"/>
    </source>
</evidence>
<evidence type="ECO:0000256" key="5">
    <source>
        <dbReference type="ARBA" id="ARBA00022989"/>
    </source>
</evidence>
<keyword evidence="2 7" id="KW-0813">Transport</keyword>
<evidence type="ECO:0000256" key="3">
    <source>
        <dbReference type="ARBA" id="ARBA00022475"/>
    </source>
</evidence>
<organism evidence="10 12">
    <name type="scientific">Eisenbergiella massiliensis</name>
    <dbReference type="NCBI Taxonomy" id="1720294"/>
    <lineage>
        <taxon>Bacteria</taxon>
        <taxon>Bacillati</taxon>
        <taxon>Bacillota</taxon>
        <taxon>Clostridia</taxon>
        <taxon>Lachnospirales</taxon>
        <taxon>Lachnospiraceae</taxon>
        <taxon>Eisenbergiella</taxon>
    </lineage>
</organism>
<evidence type="ECO:0000313" key="12">
    <source>
        <dbReference type="Proteomes" id="UP000261166"/>
    </source>
</evidence>
<keyword evidence="5 7" id="KW-1133">Transmembrane helix</keyword>
<dbReference type="Proteomes" id="UP000260812">
    <property type="component" value="Unassembled WGS sequence"/>
</dbReference>
<dbReference type="SUPFAM" id="SSF161098">
    <property type="entry name" value="MetI-like"/>
    <property type="match status" value="1"/>
</dbReference>
<dbReference type="GeneID" id="86056023"/>
<evidence type="ECO:0000256" key="1">
    <source>
        <dbReference type="ARBA" id="ARBA00004651"/>
    </source>
</evidence>
<dbReference type="RefSeq" id="WP_021637151.1">
    <property type="nucleotide sequence ID" value="NZ_CAMAZV010000072.1"/>
</dbReference>
<comment type="subcellular location">
    <subcellularLocation>
        <location evidence="1 7">Cell membrane</location>
        <topology evidence="1 7">Multi-pass membrane protein</topology>
    </subcellularLocation>
</comment>
<proteinExistence type="inferred from homology"/>
<dbReference type="PANTHER" id="PTHR43744:SF9">
    <property type="entry name" value="POLYGALACTURONAN_RHAMNOGALACTURONAN TRANSPORT SYSTEM PERMEASE PROTEIN YTCP"/>
    <property type="match status" value="1"/>
</dbReference>
<accession>A0A3E3IE81</accession>
<dbReference type="GO" id="GO:0005886">
    <property type="term" value="C:plasma membrane"/>
    <property type="evidence" value="ECO:0007669"/>
    <property type="project" value="UniProtKB-SubCell"/>
</dbReference>
<dbReference type="CDD" id="cd06261">
    <property type="entry name" value="TM_PBP2"/>
    <property type="match status" value="1"/>
</dbReference>
<dbReference type="InterPro" id="IPR035906">
    <property type="entry name" value="MetI-like_sf"/>
</dbReference>
<feature type="transmembrane region" description="Helical" evidence="7">
    <location>
        <begin position="110"/>
        <end position="128"/>
    </location>
</feature>
<dbReference type="GO" id="GO:0055085">
    <property type="term" value="P:transmembrane transport"/>
    <property type="evidence" value="ECO:0007669"/>
    <property type="project" value="InterPro"/>
</dbReference>
<dbReference type="PROSITE" id="PS50928">
    <property type="entry name" value="ABC_TM1"/>
    <property type="match status" value="1"/>
</dbReference>
<feature type="transmembrane region" description="Helical" evidence="7">
    <location>
        <begin position="140"/>
        <end position="162"/>
    </location>
</feature>
<feature type="transmembrane region" description="Helical" evidence="7">
    <location>
        <begin position="182"/>
        <end position="204"/>
    </location>
</feature>
<feature type="transmembrane region" description="Helical" evidence="7">
    <location>
        <begin position="258"/>
        <end position="279"/>
    </location>
</feature>